<dbReference type="Proteomes" id="UP000279644">
    <property type="component" value="Segment"/>
</dbReference>
<accession>A0A2L2DIJ4</accession>
<reference evidence="1" key="1">
    <citation type="journal article" date="2017" name="Front. Microbiol.">
        <title>Genome Characterization of the First Mimiviruses of Lineage C Isolated in Brazil.</title>
        <authorList>
            <person name="Assis F.L."/>
            <person name="Franco-Luiz A.P.M."/>
            <person name="Dos Santos R.N."/>
            <person name="Campos F.S."/>
            <person name="Dornas F.P."/>
            <person name="Borato P.V.M."/>
            <person name="Franco A.C."/>
            <person name="Abrahao J.S."/>
            <person name="Colson P."/>
            <person name="Scola B."/>
        </authorList>
    </citation>
    <scope>NUCLEOTIDE SEQUENCE [LARGE SCALE GENOMIC DNA]</scope>
</reference>
<dbReference type="Proteomes" id="UP000280369">
    <property type="component" value="Segment"/>
</dbReference>
<evidence type="ECO:0000313" key="1">
    <source>
        <dbReference type="EMBL" id="AVG45977.1"/>
    </source>
</evidence>
<organismHost>
    <name type="scientific">Acanthamoeba polyphaga</name>
    <name type="common">Amoeba</name>
    <dbReference type="NCBI Taxonomy" id="5757"/>
</organismHost>
<dbReference type="EMBL" id="MG602507">
    <property type="protein sequence ID" value="AVG45977.1"/>
    <property type="molecule type" value="Genomic_DNA"/>
</dbReference>
<organism evidence="1">
    <name type="scientific">Acanthamoeba polyphaga mimivirus</name>
    <name type="common">APMV</name>
    <dbReference type="NCBI Taxonomy" id="212035"/>
    <lineage>
        <taxon>Viruses</taxon>
        <taxon>Varidnaviria</taxon>
        <taxon>Bamfordvirae</taxon>
        <taxon>Nucleocytoviricota</taxon>
        <taxon>Megaviricetes</taxon>
        <taxon>Imitervirales</taxon>
        <taxon>Mimiviridae</taxon>
        <taxon>Megamimivirinae</taxon>
        <taxon>Mimivirus</taxon>
        <taxon>Mimivirus bradfordmassiliense</taxon>
    </lineage>
</organism>
<protein>
    <submittedName>
        <fullName evidence="1">Uncharacterized protein</fullName>
    </submittedName>
</protein>
<proteinExistence type="predicted"/>
<name>A0A2L2DIJ4_MIMIV</name>
<dbReference type="EMBL" id="MG602508">
    <property type="protein sequence ID" value="AVG47079.1"/>
    <property type="molecule type" value="Genomic_DNA"/>
</dbReference>
<sequence length="244" mass="29169">MSRRKISKNMIKYLEDSLNCENVMTFITKSKKNNDTIIVDDILVTYEIINYQSNKSKESVQRIFDVYDIMTEANYTGFEYFPYIYGVLDCHSDTNNYYLFRENFQGNLVELIDNIEHSSDWYDIIFQIIMIGYYLYDIIGIKYQFNIKELLYNKLNKPYYKEYKIGDHNITINHKYLIVIWNPNTINKNDINQININMDFLLLHLKNHDVKIPPSNRIIKLIQDVAEPDSNIPDIIQEYYGVQK</sequence>